<dbReference type="GO" id="GO:0032993">
    <property type="term" value="C:protein-DNA complex"/>
    <property type="evidence" value="ECO:0007669"/>
    <property type="project" value="TreeGrafter"/>
</dbReference>
<dbReference type="EMBL" id="QRMI01000042">
    <property type="protein sequence ID" value="RHJ57959.1"/>
    <property type="molecule type" value="Genomic_DNA"/>
</dbReference>
<dbReference type="SMART" id="SM00448">
    <property type="entry name" value="REC"/>
    <property type="match status" value="1"/>
</dbReference>
<dbReference type="SMART" id="SM00862">
    <property type="entry name" value="Trans_reg_C"/>
    <property type="match status" value="1"/>
</dbReference>
<dbReference type="InterPro" id="IPR016032">
    <property type="entry name" value="Sig_transdc_resp-reg_C-effctor"/>
</dbReference>
<dbReference type="GO" id="GO:0000156">
    <property type="term" value="F:phosphorelay response regulator activity"/>
    <property type="evidence" value="ECO:0007669"/>
    <property type="project" value="TreeGrafter"/>
</dbReference>
<dbReference type="Proteomes" id="UP000285832">
    <property type="component" value="Unassembled WGS sequence"/>
</dbReference>
<feature type="domain" description="Response regulatory" evidence="9">
    <location>
        <begin position="3"/>
        <end position="116"/>
    </location>
</feature>
<dbReference type="PANTHER" id="PTHR48111">
    <property type="entry name" value="REGULATOR OF RPOS"/>
    <property type="match status" value="1"/>
</dbReference>
<evidence type="ECO:0000256" key="2">
    <source>
        <dbReference type="ARBA" id="ARBA00023015"/>
    </source>
</evidence>
<keyword evidence="2" id="KW-0805">Transcription regulation</keyword>
<dbReference type="GO" id="GO:0005829">
    <property type="term" value="C:cytosol"/>
    <property type="evidence" value="ECO:0007669"/>
    <property type="project" value="TreeGrafter"/>
</dbReference>
<dbReference type="InterPro" id="IPR011006">
    <property type="entry name" value="CheY-like_superfamily"/>
</dbReference>
<evidence type="ECO:0000259" key="10">
    <source>
        <dbReference type="PROSITE" id="PS51755"/>
    </source>
</evidence>
<dbReference type="Pfam" id="PF00486">
    <property type="entry name" value="Trans_reg_C"/>
    <property type="match status" value="1"/>
</dbReference>
<name>A0A3E4LJV2_9FIRM</name>
<evidence type="ECO:0000256" key="4">
    <source>
        <dbReference type="ARBA" id="ARBA00023163"/>
    </source>
</evidence>
<organism evidence="11 13">
    <name type="scientific">[Ruminococcus] lactaris</name>
    <dbReference type="NCBI Taxonomy" id="46228"/>
    <lineage>
        <taxon>Bacteria</taxon>
        <taxon>Bacillati</taxon>
        <taxon>Bacillota</taxon>
        <taxon>Clostridia</taxon>
        <taxon>Lachnospirales</taxon>
        <taxon>Lachnospiraceae</taxon>
        <taxon>Mediterraneibacter</taxon>
    </lineage>
</organism>
<evidence type="ECO:0000313" key="14">
    <source>
        <dbReference type="Proteomes" id="UP000285832"/>
    </source>
</evidence>
<dbReference type="Pfam" id="PF00072">
    <property type="entry name" value="Response_reg"/>
    <property type="match status" value="1"/>
</dbReference>
<accession>A0A3E4LJV2</accession>
<dbReference type="InterPro" id="IPR039420">
    <property type="entry name" value="WalR-like"/>
</dbReference>
<dbReference type="Gene3D" id="1.10.10.10">
    <property type="entry name" value="Winged helix-like DNA-binding domain superfamily/Winged helix DNA-binding domain"/>
    <property type="match status" value="1"/>
</dbReference>
<dbReference type="RefSeq" id="WP_117688489.1">
    <property type="nucleotide sequence ID" value="NZ_CAUBJD010000045.1"/>
</dbReference>
<keyword evidence="4" id="KW-0804">Transcription</keyword>
<evidence type="ECO:0000256" key="7">
    <source>
        <dbReference type="PROSITE-ProRule" id="PRU01091"/>
    </source>
</evidence>
<feature type="DNA-binding region" description="OmpR/PhoB-type" evidence="7">
    <location>
        <begin position="144"/>
        <end position="241"/>
    </location>
</feature>
<keyword evidence="6" id="KW-0597">Phosphoprotein</keyword>
<evidence type="ECO:0000313" key="13">
    <source>
        <dbReference type="Proteomes" id="UP000260793"/>
    </source>
</evidence>
<evidence type="ECO:0000256" key="1">
    <source>
        <dbReference type="ARBA" id="ARBA00018672"/>
    </source>
</evidence>
<proteinExistence type="predicted"/>
<evidence type="ECO:0000313" key="11">
    <source>
        <dbReference type="EMBL" id="RGK37820.1"/>
    </source>
</evidence>
<dbReference type="AlphaFoldDB" id="A0A3E4LJV2"/>
<dbReference type="Gene3D" id="3.40.50.2300">
    <property type="match status" value="1"/>
</dbReference>
<evidence type="ECO:0000259" key="9">
    <source>
        <dbReference type="PROSITE" id="PS50110"/>
    </source>
</evidence>
<comment type="caution">
    <text evidence="11">The sequence shown here is derived from an EMBL/GenBank/DDBJ whole genome shotgun (WGS) entry which is preliminary data.</text>
</comment>
<dbReference type="InterPro" id="IPR001789">
    <property type="entry name" value="Sig_transdc_resp-reg_receiver"/>
</dbReference>
<dbReference type="InterPro" id="IPR001867">
    <property type="entry name" value="OmpR/PhoB-type_DNA-bd"/>
</dbReference>
<evidence type="ECO:0000256" key="6">
    <source>
        <dbReference type="PROSITE-ProRule" id="PRU00169"/>
    </source>
</evidence>
<dbReference type="EMBL" id="QSQN01000033">
    <property type="protein sequence ID" value="RGK37820.1"/>
    <property type="molecule type" value="Genomic_DNA"/>
</dbReference>
<dbReference type="SUPFAM" id="SSF46894">
    <property type="entry name" value="C-terminal effector domain of the bipartite response regulators"/>
    <property type="match status" value="1"/>
</dbReference>
<dbReference type="PANTHER" id="PTHR48111:SF43">
    <property type="entry name" value="STAGE 0 SPORULATION PROTEIN A HOMOLOG"/>
    <property type="match status" value="1"/>
</dbReference>
<evidence type="ECO:0000256" key="5">
    <source>
        <dbReference type="ARBA" id="ARBA00024867"/>
    </source>
</evidence>
<dbReference type="Proteomes" id="UP000260793">
    <property type="component" value="Unassembled WGS sequence"/>
</dbReference>
<gene>
    <name evidence="12" type="ORF">DW116_12320</name>
    <name evidence="11" type="ORF">DXD17_11400</name>
</gene>
<dbReference type="GO" id="GO:0000976">
    <property type="term" value="F:transcription cis-regulatory region binding"/>
    <property type="evidence" value="ECO:0007669"/>
    <property type="project" value="TreeGrafter"/>
</dbReference>
<keyword evidence="3 7" id="KW-0238">DNA-binding</keyword>
<feature type="region of interest" description="Disordered" evidence="8">
    <location>
        <begin position="121"/>
        <end position="146"/>
    </location>
</feature>
<dbReference type="PROSITE" id="PS51755">
    <property type="entry name" value="OMPR_PHOB"/>
    <property type="match status" value="1"/>
</dbReference>
<sequence length="241" mass="27573">MKKIVIIEDDKILREELEILLNDSGYQAEILSDFTDAAAQVRQIRPDLVLLDIILPGANGQYILRQIREKSDVPVIMLTSKDGEVEEIMSRSSGADDYVTKPYNPTILLLRIETILRRTEQTGRQSEQRASSVRGEKAEGEAVQEELQDEELRLNLLRSTVSYHGDEVVLSKNELAILHCLMSRKGQIVSRDELMDHLWDMSEFVDDNTLTVNINRLRKRLAQIGLENKIETRRGQGYLLL</sequence>
<evidence type="ECO:0000256" key="3">
    <source>
        <dbReference type="ARBA" id="ARBA00023125"/>
    </source>
</evidence>
<dbReference type="InterPro" id="IPR036388">
    <property type="entry name" value="WH-like_DNA-bd_sf"/>
</dbReference>
<dbReference type="SUPFAM" id="SSF52172">
    <property type="entry name" value="CheY-like"/>
    <property type="match status" value="1"/>
</dbReference>
<feature type="modified residue" description="4-aspartylphosphate" evidence="6">
    <location>
        <position position="52"/>
    </location>
</feature>
<evidence type="ECO:0000256" key="8">
    <source>
        <dbReference type="SAM" id="MobiDB-lite"/>
    </source>
</evidence>
<feature type="domain" description="OmpR/PhoB-type" evidence="10">
    <location>
        <begin position="144"/>
        <end position="241"/>
    </location>
</feature>
<protein>
    <recommendedName>
        <fullName evidence="1">Stage 0 sporulation protein A homolog</fullName>
    </recommendedName>
</protein>
<dbReference type="GO" id="GO:0006355">
    <property type="term" value="P:regulation of DNA-templated transcription"/>
    <property type="evidence" value="ECO:0007669"/>
    <property type="project" value="InterPro"/>
</dbReference>
<feature type="compositionally biased region" description="Polar residues" evidence="8">
    <location>
        <begin position="122"/>
        <end position="131"/>
    </location>
</feature>
<reference evidence="13 14" key="1">
    <citation type="submission" date="2018-08" db="EMBL/GenBank/DDBJ databases">
        <title>A genome reference for cultivated species of the human gut microbiota.</title>
        <authorList>
            <person name="Zou Y."/>
            <person name="Xue W."/>
            <person name="Luo G."/>
        </authorList>
    </citation>
    <scope>NUCLEOTIDE SEQUENCE [LARGE SCALE GENOMIC DNA]</scope>
    <source>
        <strain evidence="12 14">AM09-9</strain>
        <strain evidence="11 13">TF11-7</strain>
    </source>
</reference>
<evidence type="ECO:0000313" key="12">
    <source>
        <dbReference type="EMBL" id="RHJ57959.1"/>
    </source>
</evidence>
<comment type="function">
    <text evidence="5">May play the central regulatory role in sporulation. It may be an element of the effector pathway responsible for the activation of sporulation genes in response to nutritional stress. Spo0A may act in concert with spo0H (a sigma factor) to control the expression of some genes that are critical to the sporulation process.</text>
</comment>
<dbReference type="CDD" id="cd00383">
    <property type="entry name" value="trans_reg_C"/>
    <property type="match status" value="1"/>
</dbReference>
<dbReference type="PROSITE" id="PS50110">
    <property type="entry name" value="RESPONSE_REGULATORY"/>
    <property type="match status" value="1"/>
</dbReference>